<dbReference type="Pfam" id="PF03724">
    <property type="entry name" value="META"/>
    <property type="match status" value="1"/>
</dbReference>
<gene>
    <name evidence="3" type="ORF">EV139_0601</name>
</gene>
<organism evidence="3 4">
    <name type="scientific">Leucobacter luti</name>
    <dbReference type="NCBI Taxonomy" id="340320"/>
    <lineage>
        <taxon>Bacteria</taxon>
        <taxon>Bacillati</taxon>
        <taxon>Actinomycetota</taxon>
        <taxon>Actinomycetes</taxon>
        <taxon>Micrococcales</taxon>
        <taxon>Microbacteriaceae</taxon>
        <taxon>Leucobacter</taxon>
    </lineage>
</organism>
<dbReference type="InterPro" id="IPR038670">
    <property type="entry name" value="HslJ-like_sf"/>
</dbReference>
<dbReference type="AlphaFoldDB" id="A0A4Q7U7U1"/>
<keyword evidence="3" id="KW-0346">Stress response</keyword>
<feature type="signal peptide" evidence="1">
    <location>
        <begin position="1"/>
        <end position="27"/>
    </location>
</feature>
<dbReference type="Proteomes" id="UP000291832">
    <property type="component" value="Unassembled WGS sequence"/>
</dbReference>
<evidence type="ECO:0000313" key="4">
    <source>
        <dbReference type="Proteomes" id="UP000291832"/>
    </source>
</evidence>
<name>A0A4Q7U7U1_9MICO</name>
<reference evidence="3 4" key="1">
    <citation type="journal article" date="2015" name="Stand. Genomic Sci.">
        <title>Genomic Encyclopedia of Bacterial and Archaeal Type Strains, Phase III: the genomes of soil and plant-associated and newly described type strains.</title>
        <authorList>
            <person name="Whitman W.B."/>
            <person name="Woyke T."/>
            <person name="Klenk H.P."/>
            <person name="Zhou Y."/>
            <person name="Lilburn T.G."/>
            <person name="Beck B.J."/>
            <person name="De Vos P."/>
            <person name="Vandamme P."/>
            <person name="Eisen J.A."/>
            <person name="Garrity G."/>
            <person name="Hugenholtz P."/>
            <person name="Kyrpides N.C."/>
        </authorList>
    </citation>
    <scope>NUCLEOTIDE SEQUENCE [LARGE SCALE GENOMIC DNA]</scope>
    <source>
        <strain evidence="3 4">RF6</strain>
    </source>
</reference>
<sequence>MRRLPMLTTTLAAAALLVLSGCSAAPAFTGTWSGTGENAPSLEISEDGAFAGTDGCNRMVGSGEVAEQSFEFGQFATTRKFCEGVDTWLSLAGSATVDGDTLTVLDADGAELGTLTRG</sequence>
<accession>A0A4Q7U7U1</accession>
<dbReference type="RefSeq" id="WP_237465816.1">
    <property type="nucleotide sequence ID" value="NZ_QYAG01000005.1"/>
</dbReference>
<proteinExistence type="predicted"/>
<evidence type="ECO:0000256" key="1">
    <source>
        <dbReference type="SAM" id="SignalP"/>
    </source>
</evidence>
<dbReference type="PROSITE" id="PS51257">
    <property type="entry name" value="PROKAR_LIPOPROTEIN"/>
    <property type="match status" value="1"/>
</dbReference>
<dbReference type="Gene3D" id="2.40.128.270">
    <property type="match status" value="1"/>
</dbReference>
<protein>
    <submittedName>
        <fullName evidence="3">Heat shock protein HslJ</fullName>
    </submittedName>
</protein>
<feature type="domain" description="DUF306" evidence="2">
    <location>
        <begin position="37"/>
        <end position="113"/>
    </location>
</feature>
<dbReference type="InterPro" id="IPR005184">
    <property type="entry name" value="DUF306_Meta_HslJ"/>
</dbReference>
<dbReference type="EMBL" id="SHKI01000002">
    <property type="protein sequence ID" value="RZT68870.1"/>
    <property type="molecule type" value="Genomic_DNA"/>
</dbReference>
<evidence type="ECO:0000313" key="3">
    <source>
        <dbReference type="EMBL" id="RZT68870.1"/>
    </source>
</evidence>
<comment type="caution">
    <text evidence="3">The sequence shown here is derived from an EMBL/GenBank/DDBJ whole genome shotgun (WGS) entry which is preliminary data.</text>
</comment>
<keyword evidence="1" id="KW-0732">Signal</keyword>
<evidence type="ECO:0000259" key="2">
    <source>
        <dbReference type="Pfam" id="PF03724"/>
    </source>
</evidence>
<feature type="chain" id="PRO_5039115247" evidence="1">
    <location>
        <begin position="28"/>
        <end position="118"/>
    </location>
</feature>
<keyword evidence="4" id="KW-1185">Reference proteome</keyword>